<dbReference type="Pfam" id="PF00809">
    <property type="entry name" value="Pterin_bind"/>
    <property type="match status" value="1"/>
</dbReference>
<accession>A0A2M7S9Q3</accession>
<organism evidence="14 15">
    <name type="scientific">Candidatus Desantisbacteria bacterium CG_4_10_14_0_8_um_filter_48_22</name>
    <dbReference type="NCBI Taxonomy" id="1974543"/>
    <lineage>
        <taxon>Bacteria</taxon>
        <taxon>Candidatus Desantisiibacteriota</taxon>
    </lineage>
</organism>
<dbReference type="Proteomes" id="UP000229307">
    <property type="component" value="Unassembled WGS sequence"/>
</dbReference>
<dbReference type="GO" id="GO:0046872">
    <property type="term" value="F:metal ion binding"/>
    <property type="evidence" value="ECO:0007669"/>
    <property type="project" value="UniProtKB-KW"/>
</dbReference>
<evidence type="ECO:0000256" key="4">
    <source>
        <dbReference type="ARBA" id="ARBA00009503"/>
    </source>
</evidence>
<dbReference type="PROSITE" id="PS00792">
    <property type="entry name" value="DHPS_1"/>
    <property type="match status" value="1"/>
</dbReference>
<comment type="function">
    <text evidence="12">Catalyzes the condensation of para-aminobenzoate (pABA) with 6-hydroxymethyl-7,8-dihydropterin diphosphate (DHPt-PP) to form 7,8-dihydropteroate (H2Pte), the immediate precursor of folate derivatives.</text>
</comment>
<dbReference type="FunFam" id="3.20.20.20:FF:000006">
    <property type="entry name" value="Dihydropteroate synthase"/>
    <property type="match status" value="1"/>
</dbReference>
<dbReference type="EC" id="2.5.1.15" evidence="5 12"/>
<evidence type="ECO:0000256" key="5">
    <source>
        <dbReference type="ARBA" id="ARBA00012458"/>
    </source>
</evidence>
<evidence type="ECO:0000256" key="3">
    <source>
        <dbReference type="ARBA" id="ARBA00004763"/>
    </source>
</evidence>
<evidence type="ECO:0000256" key="7">
    <source>
        <dbReference type="ARBA" id="ARBA00022679"/>
    </source>
</evidence>
<gene>
    <name evidence="14" type="primary">folP</name>
    <name evidence="14" type="ORF">COY52_08260</name>
</gene>
<dbReference type="InterPro" id="IPR006390">
    <property type="entry name" value="DHP_synth_dom"/>
</dbReference>
<dbReference type="PROSITE" id="PS00793">
    <property type="entry name" value="DHPS_2"/>
    <property type="match status" value="1"/>
</dbReference>
<dbReference type="InterPro" id="IPR000489">
    <property type="entry name" value="Pterin-binding_dom"/>
</dbReference>
<dbReference type="NCBIfam" id="TIGR01496">
    <property type="entry name" value="DHPS"/>
    <property type="match status" value="1"/>
</dbReference>
<dbReference type="SUPFAM" id="SSF51717">
    <property type="entry name" value="Dihydropteroate synthetase-like"/>
    <property type="match status" value="1"/>
</dbReference>
<dbReference type="PANTHER" id="PTHR20941">
    <property type="entry name" value="FOLATE SYNTHESIS PROTEINS"/>
    <property type="match status" value="1"/>
</dbReference>
<dbReference type="AlphaFoldDB" id="A0A2M7S9Q3"/>
<dbReference type="GO" id="GO:0005829">
    <property type="term" value="C:cytosol"/>
    <property type="evidence" value="ECO:0007669"/>
    <property type="project" value="TreeGrafter"/>
</dbReference>
<evidence type="ECO:0000313" key="14">
    <source>
        <dbReference type="EMBL" id="PIZ16023.1"/>
    </source>
</evidence>
<evidence type="ECO:0000256" key="2">
    <source>
        <dbReference type="ARBA" id="ARBA00001946"/>
    </source>
</evidence>
<dbReference type="UniPathway" id="UPA00077">
    <property type="reaction ID" value="UER00156"/>
</dbReference>
<dbReference type="GO" id="GO:0046654">
    <property type="term" value="P:tetrahydrofolate biosynthetic process"/>
    <property type="evidence" value="ECO:0007669"/>
    <property type="project" value="UniProtKB-UniPathway"/>
</dbReference>
<dbReference type="PROSITE" id="PS50972">
    <property type="entry name" value="PTERIN_BINDING"/>
    <property type="match status" value="1"/>
</dbReference>
<dbReference type="GO" id="GO:0004156">
    <property type="term" value="F:dihydropteroate synthase activity"/>
    <property type="evidence" value="ECO:0007669"/>
    <property type="project" value="UniProtKB-EC"/>
</dbReference>
<comment type="caution">
    <text evidence="14">The sequence shown here is derived from an EMBL/GenBank/DDBJ whole genome shotgun (WGS) entry which is preliminary data.</text>
</comment>
<comment type="similarity">
    <text evidence="4 12">Belongs to the DHPS family.</text>
</comment>
<comment type="catalytic activity">
    <reaction evidence="1">
        <text>(7,8-dihydropterin-6-yl)methyl diphosphate + 4-aminobenzoate = 7,8-dihydropteroate + diphosphate</text>
        <dbReference type="Rhea" id="RHEA:19949"/>
        <dbReference type="ChEBI" id="CHEBI:17836"/>
        <dbReference type="ChEBI" id="CHEBI:17839"/>
        <dbReference type="ChEBI" id="CHEBI:33019"/>
        <dbReference type="ChEBI" id="CHEBI:72950"/>
        <dbReference type="EC" id="2.5.1.15"/>
    </reaction>
</comment>
<dbReference type="CDD" id="cd00739">
    <property type="entry name" value="DHPS"/>
    <property type="match status" value="1"/>
</dbReference>
<name>A0A2M7S9Q3_9BACT</name>
<evidence type="ECO:0000256" key="12">
    <source>
        <dbReference type="RuleBase" id="RU361205"/>
    </source>
</evidence>
<sequence length="277" mass="30729">MKEIRWKGRVLKFDRPLIMGILNVTPDSFSDGGRFFSRENALKQAEKMAGEGADIIDVGGESTRPYAEQVSAEEEIRRIIPVIRKIKKKLRTLVSIDTYKSEVACRALEEGADIINDISALRMDRNMGKAAARAGVPVILMHMQGRPRGMQASPRYGDVIRDIAGFLGERIKKAKELGIDVKKIIIDPGIGFGKTVEHNLLIIKNLEKFKKLGCPVLAGPSRKSFIGKVLNLKVYERFEGTAAAVAICVWNGADIVRVHDVKEMKRVADLAYAIKTV</sequence>
<reference evidence="15" key="1">
    <citation type="submission" date="2017-09" db="EMBL/GenBank/DDBJ databases">
        <title>Depth-based differentiation of microbial function through sediment-hosted aquifers and enrichment of novel symbionts in the deep terrestrial subsurface.</title>
        <authorList>
            <person name="Probst A.J."/>
            <person name="Ladd B."/>
            <person name="Jarett J.K."/>
            <person name="Geller-Mcgrath D.E."/>
            <person name="Sieber C.M.K."/>
            <person name="Emerson J.B."/>
            <person name="Anantharaman K."/>
            <person name="Thomas B.C."/>
            <person name="Malmstrom R."/>
            <person name="Stieglmeier M."/>
            <person name="Klingl A."/>
            <person name="Woyke T."/>
            <person name="Ryan C.M."/>
            <person name="Banfield J.F."/>
        </authorList>
    </citation>
    <scope>NUCLEOTIDE SEQUENCE [LARGE SCALE GENOMIC DNA]</scope>
</reference>
<feature type="domain" description="Pterin-binding" evidence="13">
    <location>
        <begin position="16"/>
        <end position="269"/>
    </location>
</feature>
<keyword evidence="7 12" id="KW-0808">Transferase</keyword>
<evidence type="ECO:0000256" key="6">
    <source>
        <dbReference type="ARBA" id="ARBA00016919"/>
    </source>
</evidence>
<evidence type="ECO:0000256" key="1">
    <source>
        <dbReference type="ARBA" id="ARBA00000012"/>
    </source>
</evidence>
<dbReference type="InterPro" id="IPR045031">
    <property type="entry name" value="DHP_synth-like"/>
</dbReference>
<dbReference type="EMBL" id="PFMR01000217">
    <property type="protein sequence ID" value="PIZ16023.1"/>
    <property type="molecule type" value="Genomic_DNA"/>
</dbReference>
<evidence type="ECO:0000256" key="10">
    <source>
        <dbReference type="ARBA" id="ARBA00022909"/>
    </source>
</evidence>
<dbReference type="PANTHER" id="PTHR20941:SF1">
    <property type="entry name" value="FOLIC ACID SYNTHESIS PROTEIN FOL1"/>
    <property type="match status" value="1"/>
</dbReference>
<keyword evidence="8 12" id="KW-0479">Metal-binding</keyword>
<evidence type="ECO:0000256" key="8">
    <source>
        <dbReference type="ARBA" id="ARBA00022723"/>
    </source>
</evidence>
<proteinExistence type="inferred from homology"/>
<keyword evidence="10 12" id="KW-0289">Folate biosynthesis</keyword>
<dbReference type="Gene3D" id="3.20.20.20">
    <property type="entry name" value="Dihydropteroate synthase-like"/>
    <property type="match status" value="1"/>
</dbReference>
<dbReference type="GO" id="GO:0046656">
    <property type="term" value="P:folic acid biosynthetic process"/>
    <property type="evidence" value="ECO:0007669"/>
    <property type="project" value="UniProtKB-KW"/>
</dbReference>
<protein>
    <recommendedName>
        <fullName evidence="6 12">Dihydropteroate synthase</fullName>
        <shortName evidence="12">DHPS</shortName>
        <ecNumber evidence="5 12">2.5.1.15</ecNumber>
    </recommendedName>
    <alternativeName>
        <fullName evidence="11 12">Dihydropteroate pyrophosphorylase</fullName>
    </alternativeName>
</protein>
<evidence type="ECO:0000259" key="13">
    <source>
        <dbReference type="PROSITE" id="PS50972"/>
    </source>
</evidence>
<comment type="cofactor">
    <cofactor evidence="2 12">
        <name>Mg(2+)</name>
        <dbReference type="ChEBI" id="CHEBI:18420"/>
    </cofactor>
</comment>
<evidence type="ECO:0000313" key="15">
    <source>
        <dbReference type="Proteomes" id="UP000229307"/>
    </source>
</evidence>
<evidence type="ECO:0000256" key="9">
    <source>
        <dbReference type="ARBA" id="ARBA00022842"/>
    </source>
</evidence>
<dbReference type="InterPro" id="IPR011005">
    <property type="entry name" value="Dihydropteroate_synth-like_sf"/>
</dbReference>
<comment type="pathway">
    <text evidence="3 12">Cofactor biosynthesis; tetrahydrofolate biosynthesis; 7,8-dihydrofolate from 2-amino-4-hydroxy-6-hydroxymethyl-7,8-dihydropteridine diphosphate and 4-aminobenzoate: step 1/2.</text>
</comment>
<keyword evidence="9 12" id="KW-0460">Magnesium</keyword>
<evidence type="ECO:0000256" key="11">
    <source>
        <dbReference type="ARBA" id="ARBA00030193"/>
    </source>
</evidence>